<dbReference type="Gene3D" id="3.40.50.150">
    <property type="entry name" value="Vaccinia Virus protein VP39"/>
    <property type="match status" value="1"/>
</dbReference>
<organism evidence="1 2">
    <name type="scientific">Actinomycetospora rhizophila</name>
    <dbReference type="NCBI Taxonomy" id="1416876"/>
    <lineage>
        <taxon>Bacteria</taxon>
        <taxon>Bacillati</taxon>
        <taxon>Actinomycetota</taxon>
        <taxon>Actinomycetes</taxon>
        <taxon>Pseudonocardiales</taxon>
        <taxon>Pseudonocardiaceae</taxon>
        <taxon>Actinomycetospora</taxon>
    </lineage>
</organism>
<reference evidence="2" key="1">
    <citation type="journal article" date="2019" name="Int. J. Syst. Evol. Microbiol.">
        <title>The Global Catalogue of Microorganisms (GCM) 10K type strain sequencing project: providing services to taxonomists for standard genome sequencing and annotation.</title>
        <authorList>
            <consortium name="The Broad Institute Genomics Platform"/>
            <consortium name="The Broad Institute Genome Sequencing Center for Infectious Disease"/>
            <person name="Wu L."/>
            <person name="Ma J."/>
        </authorList>
    </citation>
    <scope>NUCLEOTIDE SEQUENCE [LARGE SCALE GENOMIC DNA]</scope>
    <source>
        <strain evidence="2">XZYJ18</strain>
    </source>
</reference>
<dbReference type="GO" id="GO:0032259">
    <property type="term" value="P:methylation"/>
    <property type="evidence" value="ECO:0007669"/>
    <property type="project" value="UniProtKB-KW"/>
</dbReference>
<dbReference type="EMBL" id="JBHSKG010000019">
    <property type="protein sequence ID" value="MFC5141975.1"/>
    <property type="molecule type" value="Genomic_DNA"/>
</dbReference>
<dbReference type="Pfam" id="PF13489">
    <property type="entry name" value="Methyltransf_23"/>
    <property type="match status" value="1"/>
</dbReference>
<evidence type="ECO:0000313" key="1">
    <source>
        <dbReference type="EMBL" id="MFC5141975.1"/>
    </source>
</evidence>
<gene>
    <name evidence="1" type="ORF">ACFPK1_27325</name>
</gene>
<accession>A0ABV9ZNW7</accession>
<evidence type="ECO:0000313" key="2">
    <source>
        <dbReference type="Proteomes" id="UP001596175"/>
    </source>
</evidence>
<name>A0ABV9ZNW7_9PSEU</name>
<dbReference type="CDD" id="cd02440">
    <property type="entry name" value="AdoMet_MTases"/>
    <property type="match status" value="1"/>
</dbReference>
<keyword evidence="1" id="KW-0489">Methyltransferase</keyword>
<dbReference type="Proteomes" id="UP001596175">
    <property type="component" value="Unassembled WGS sequence"/>
</dbReference>
<keyword evidence="2" id="KW-1185">Reference proteome</keyword>
<proteinExistence type="predicted"/>
<dbReference type="RefSeq" id="WP_378024110.1">
    <property type="nucleotide sequence ID" value="NZ_JBHSKG010000019.1"/>
</dbReference>
<dbReference type="GO" id="GO:0008168">
    <property type="term" value="F:methyltransferase activity"/>
    <property type="evidence" value="ECO:0007669"/>
    <property type="project" value="UniProtKB-KW"/>
</dbReference>
<dbReference type="InterPro" id="IPR029063">
    <property type="entry name" value="SAM-dependent_MTases_sf"/>
</dbReference>
<dbReference type="SUPFAM" id="SSF53335">
    <property type="entry name" value="S-adenosyl-L-methionine-dependent methyltransferases"/>
    <property type="match status" value="1"/>
</dbReference>
<keyword evidence="1" id="KW-0808">Transferase</keyword>
<sequence length="230" mass="25620">MTEMYVGGQYAESNPTWHAEDAPWKAEQVAGILADNEIEVSRVAEIGCGTGEILVRLAGRFPTAIFYGYDVSPQAIELAASRVRPGIEFYLDDPLGKSGHDYDVVLVADVIEHVEDYFGFVRGVKDLGTWKVFHIPLDLSAQSIARMWPIMNLRAGVGHIHYFTKDTALALLRDCGYEIVDWRYTASRLELPNQALSSRIVSVPRRVMHKLNADLAVRVLGGYSLLVLAR</sequence>
<comment type="caution">
    <text evidence="1">The sequence shown here is derived from an EMBL/GenBank/DDBJ whole genome shotgun (WGS) entry which is preliminary data.</text>
</comment>
<dbReference type="EC" id="2.1.1.-" evidence="1"/>
<protein>
    <submittedName>
        <fullName evidence="1">Class I SAM-dependent methyltransferase</fullName>
        <ecNumber evidence="1">2.1.1.-</ecNumber>
    </submittedName>
</protein>